<dbReference type="Pfam" id="PF01764">
    <property type="entry name" value="Lipase_3"/>
    <property type="match status" value="1"/>
</dbReference>
<proteinExistence type="predicted"/>
<dbReference type="InterPro" id="IPR029058">
    <property type="entry name" value="AB_hydrolase_fold"/>
</dbReference>
<dbReference type="AlphaFoldDB" id="A0A226EW85"/>
<dbReference type="CDD" id="cd00519">
    <property type="entry name" value="Lipase_3"/>
    <property type="match status" value="1"/>
</dbReference>
<dbReference type="InterPro" id="IPR002921">
    <property type="entry name" value="Fungal_lipase-type"/>
</dbReference>
<dbReference type="OrthoDB" id="5960337at2759"/>
<sequence>MDNFLKISILLLAIIQVLFLNAAHAQLLNTLKSKIDIFDVSNTTSQKTTISSAGPDVTKAKNLVWLTGASYCFDLSKWSCPYCKKAKGLGYEYAANFSNPKTNTFGIITVNKAKKEIVVTIRGTFNVANVLEDLVLTQVSLGSGSGAKKSSEKKKKLKNKIKSALSGGSSSDIKVHKGFLTATKSLYPQIVKVLGALLKKNKGYSVILSGHSLGAAIASIALYMLQQKINLPSNFPTPTSYAYFGYGEPRVGNKAYADYFNSQKKVQITRIVNKADPICHLATALQGYVHHGTEHWIKPITGEKSCSKKVYEDSTCSNSLGPLYNPLDHLQYWDVAYLSCGLKDPIQLLSQFVVPLSTG</sequence>
<organism evidence="3 4">
    <name type="scientific">Folsomia candida</name>
    <name type="common">Springtail</name>
    <dbReference type="NCBI Taxonomy" id="158441"/>
    <lineage>
        <taxon>Eukaryota</taxon>
        <taxon>Metazoa</taxon>
        <taxon>Ecdysozoa</taxon>
        <taxon>Arthropoda</taxon>
        <taxon>Hexapoda</taxon>
        <taxon>Collembola</taxon>
        <taxon>Entomobryomorpha</taxon>
        <taxon>Isotomoidea</taxon>
        <taxon>Isotomidae</taxon>
        <taxon>Proisotominae</taxon>
        <taxon>Folsomia</taxon>
    </lineage>
</organism>
<dbReference type="Gene3D" id="3.40.50.1820">
    <property type="entry name" value="alpha/beta hydrolase"/>
    <property type="match status" value="1"/>
</dbReference>
<feature type="signal peptide" evidence="1">
    <location>
        <begin position="1"/>
        <end position="25"/>
    </location>
</feature>
<dbReference type="PANTHER" id="PTHR45856">
    <property type="entry name" value="ALPHA/BETA-HYDROLASES SUPERFAMILY PROTEIN"/>
    <property type="match status" value="1"/>
</dbReference>
<dbReference type="InterPro" id="IPR051218">
    <property type="entry name" value="Sec_MonoDiacylglyc_Lipase"/>
</dbReference>
<protein>
    <submittedName>
        <fullName evidence="3">Lipase</fullName>
    </submittedName>
</protein>
<reference evidence="3 4" key="1">
    <citation type="submission" date="2015-12" db="EMBL/GenBank/DDBJ databases">
        <title>The genome of Folsomia candida.</title>
        <authorList>
            <person name="Faddeeva A."/>
            <person name="Derks M.F."/>
            <person name="Anvar Y."/>
            <person name="Smit S."/>
            <person name="Van Straalen N."/>
            <person name="Roelofs D."/>
        </authorList>
    </citation>
    <scope>NUCLEOTIDE SEQUENCE [LARGE SCALE GENOMIC DNA]</scope>
    <source>
        <strain evidence="3 4">VU population</strain>
        <tissue evidence="3">Whole body</tissue>
    </source>
</reference>
<dbReference type="Proteomes" id="UP000198287">
    <property type="component" value="Unassembled WGS sequence"/>
</dbReference>
<accession>A0A226EW85</accession>
<evidence type="ECO:0000259" key="2">
    <source>
        <dbReference type="Pfam" id="PF01764"/>
    </source>
</evidence>
<dbReference type="PANTHER" id="PTHR45856:SF11">
    <property type="entry name" value="FUNGAL LIPASE-LIKE DOMAIN-CONTAINING PROTEIN"/>
    <property type="match status" value="1"/>
</dbReference>
<dbReference type="SUPFAM" id="SSF53474">
    <property type="entry name" value="alpha/beta-Hydrolases"/>
    <property type="match status" value="1"/>
</dbReference>
<dbReference type="EMBL" id="LNIX01000002">
    <property type="protein sequence ID" value="OXA60886.1"/>
    <property type="molecule type" value="Genomic_DNA"/>
</dbReference>
<feature type="domain" description="Fungal lipase-type" evidence="2">
    <location>
        <begin position="118"/>
        <end position="283"/>
    </location>
</feature>
<name>A0A226EW85_FOLCA</name>
<comment type="caution">
    <text evidence="3">The sequence shown here is derived from an EMBL/GenBank/DDBJ whole genome shotgun (WGS) entry which is preliminary data.</text>
</comment>
<gene>
    <name evidence="3" type="ORF">Fcan01_05118</name>
</gene>
<keyword evidence="4" id="KW-1185">Reference proteome</keyword>
<feature type="chain" id="PRO_5012601400" evidence="1">
    <location>
        <begin position="26"/>
        <end position="359"/>
    </location>
</feature>
<keyword evidence="1" id="KW-0732">Signal</keyword>
<evidence type="ECO:0000313" key="4">
    <source>
        <dbReference type="Proteomes" id="UP000198287"/>
    </source>
</evidence>
<evidence type="ECO:0000256" key="1">
    <source>
        <dbReference type="SAM" id="SignalP"/>
    </source>
</evidence>
<evidence type="ECO:0000313" key="3">
    <source>
        <dbReference type="EMBL" id="OXA60886.1"/>
    </source>
</evidence>
<dbReference type="GO" id="GO:0006629">
    <property type="term" value="P:lipid metabolic process"/>
    <property type="evidence" value="ECO:0007669"/>
    <property type="project" value="InterPro"/>
</dbReference>